<proteinExistence type="inferred from homology"/>
<name>A0A4C1TPA2_EUMVA</name>
<dbReference type="STRING" id="151549.A0A4C1TPA2"/>
<keyword evidence="4" id="KW-1185">Reference proteome</keyword>
<dbReference type="GO" id="GO:0005634">
    <property type="term" value="C:nucleus"/>
    <property type="evidence" value="ECO:0007669"/>
    <property type="project" value="TreeGrafter"/>
</dbReference>
<feature type="region of interest" description="Disordered" evidence="2">
    <location>
        <begin position="252"/>
        <end position="291"/>
    </location>
</feature>
<organism evidence="3 4">
    <name type="scientific">Eumeta variegata</name>
    <name type="common">Bagworm moth</name>
    <name type="synonym">Eumeta japonica</name>
    <dbReference type="NCBI Taxonomy" id="151549"/>
    <lineage>
        <taxon>Eukaryota</taxon>
        <taxon>Metazoa</taxon>
        <taxon>Ecdysozoa</taxon>
        <taxon>Arthropoda</taxon>
        <taxon>Hexapoda</taxon>
        <taxon>Insecta</taxon>
        <taxon>Pterygota</taxon>
        <taxon>Neoptera</taxon>
        <taxon>Endopterygota</taxon>
        <taxon>Lepidoptera</taxon>
        <taxon>Glossata</taxon>
        <taxon>Ditrysia</taxon>
        <taxon>Tineoidea</taxon>
        <taxon>Psychidae</taxon>
        <taxon>Oiketicinae</taxon>
        <taxon>Eumeta</taxon>
    </lineage>
</organism>
<dbReference type="GO" id="GO:0003682">
    <property type="term" value="F:chromatin binding"/>
    <property type="evidence" value="ECO:0007669"/>
    <property type="project" value="TreeGrafter"/>
</dbReference>
<sequence length="291" mass="32410">MHICGPARRGRAPRVAVRVTNANSASAGGGQGMMGGRRRRGRGLTGVLFTDGQDERRIEELHKRRNFLAAYCKLIVYNVAPLRRAADVFKHYIKCYNDYGDIIKATLSKAREMNKLSCALTMQLAMQALFAEVVARHPTPGSARLAPEFAELKELAKRFSVMFGLDALKNREALTALHRAGIGFATLEAATVAPAPPPNLLFLEPLTEFTNKLLRQDKRHVLKYLEARLQTAHAASWADDWQPLAAYRSALLADAPDDRPPPVRRAYTRRRPDDERGDSDPDTNPDNQPDN</sequence>
<dbReference type="PANTHER" id="PTHR11199:SF0">
    <property type="entry name" value="LD34181P-RELATED"/>
    <property type="match status" value="1"/>
</dbReference>
<dbReference type="AlphaFoldDB" id="A0A4C1TPA2"/>
<accession>A0A4C1TPA2</accession>
<comment type="similarity">
    <text evidence="1">Belongs to the SCC3 family.</text>
</comment>
<gene>
    <name evidence="3" type="primary">stag2</name>
    <name evidence="3" type="ORF">EVAR_93974_1</name>
</gene>
<dbReference type="PANTHER" id="PTHR11199">
    <property type="entry name" value="STROMAL ANTIGEN"/>
    <property type="match status" value="1"/>
</dbReference>
<evidence type="ECO:0000256" key="2">
    <source>
        <dbReference type="SAM" id="MobiDB-lite"/>
    </source>
</evidence>
<dbReference type="EMBL" id="BGZK01000074">
    <property type="protein sequence ID" value="GBP15797.1"/>
    <property type="molecule type" value="Genomic_DNA"/>
</dbReference>
<protein>
    <submittedName>
        <fullName evidence="3">Cohesin subunit SA-2</fullName>
    </submittedName>
</protein>
<reference evidence="3 4" key="1">
    <citation type="journal article" date="2019" name="Commun. Biol.">
        <title>The bagworm genome reveals a unique fibroin gene that provides high tensile strength.</title>
        <authorList>
            <person name="Kono N."/>
            <person name="Nakamura H."/>
            <person name="Ohtoshi R."/>
            <person name="Tomita M."/>
            <person name="Numata K."/>
            <person name="Arakawa K."/>
        </authorList>
    </citation>
    <scope>NUCLEOTIDE SEQUENCE [LARGE SCALE GENOMIC DNA]</scope>
</reference>
<dbReference type="GO" id="GO:0007062">
    <property type="term" value="P:sister chromatid cohesion"/>
    <property type="evidence" value="ECO:0007669"/>
    <property type="project" value="TreeGrafter"/>
</dbReference>
<evidence type="ECO:0000256" key="1">
    <source>
        <dbReference type="ARBA" id="ARBA00005486"/>
    </source>
</evidence>
<dbReference type="Proteomes" id="UP000299102">
    <property type="component" value="Unassembled WGS sequence"/>
</dbReference>
<dbReference type="OrthoDB" id="498590at2759"/>
<dbReference type="GO" id="GO:0008278">
    <property type="term" value="C:cohesin complex"/>
    <property type="evidence" value="ECO:0007669"/>
    <property type="project" value="TreeGrafter"/>
</dbReference>
<dbReference type="GO" id="GO:0000785">
    <property type="term" value="C:chromatin"/>
    <property type="evidence" value="ECO:0007669"/>
    <property type="project" value="TreeGrafter"/>
</dbReference>
<comment type="caution">
    <text evidence="3">The sequence shown here is derived from an EMBL/GenBank/DDBJ whole genome shotgun (WGS) entry which is preliminary data.</text>
</comment>
<dbReference type="InterPro" id="IPR039662">
    <property type="entry name" value="Cohesin_Scc3/SA"/>
</dbReference>
<evidence type="ECO:0000313" key="3">
    <source>
        <dbReference type="EMBL" id="GBP15797.1"/>
    </source>
</evidence>
<evidence type="ECO:0000313" key="4">
    <source>
        <dbReference type="Proteomes" id="UP000299102"/>
    </source>
</evidence>
<feature type="region of interest" description="Disordered" evidence="2">
    <location>
        <begin position="19"/>
        <end position="40"/>
    </location>
</feature>